<evidence type="ECO:0008006" key="3">
    <source>
        <dbReference type="Google" id="ProtNLM"/>
    </source>
</evidence>
<evidence type="ECO:0000313" key="2">
    <source>
        <dbReference type="Proteomes" id="UP000194127"/>
    </source>
</evidence>
<dbReference type="AlphaFoldDB" id="A0A1X6N1T1"/>
<reference evidence="1 2" key="1">
    <citation type="submission" date="2017-04" db="EMBL/GenBank/DDBJ databases">
        <title>Genome Sequence of the Model Brown-Rot Fungus Postia placenta SB12.</title>
        <authorList>
            <consortium name="DOE Joint Genome Institute"/>
            <person name="Gaskell J."/>
            <person name="Kersten P."/>
            <person name="Larrondo L.F."/>
            <person name="Canessa P."/>
            <person name="Martinez D."/>
            <person name="Hibbett D."/>
            <person name="Schmoll M."/>
            <person name="Kubicek C.P."/>
            <person name="Martinez A.T."/>
            <person name="Yadav J."/>
            <person name="Master E."/>
            <person name="Magnuson J.K."/>
            <person name="James T."/>
            <person name="Yaver D."/>
            <person name="Berka R."/>
            <person name="Labutti K."/>
            <person name="Lipzen A."/>
            <person name="Aerts A."/>
            <person name="Barry K."/>
            <person name="Henrissat B."/>
            <person name="Blanchette R."/>
            <person name="Grigoriev I."/>
            <person name="Cullen D."/>
        </authorList>
    </citation>
    <scope>NUCLEOTIDE SEQUENCE [LARGE SCALE GENOMIC DNA]</scope>
    <source>
        <strain evidence="1 2">MAD-698-R-SB12</strain>
    </source>
</reference>
<proteinExistence type="predicted"/>
<sequence>LSMEDSETSAAKEDQISQGRSLPVELWMHILGDVAEERNYDVIARCARVCQFFRNLCNKHLKDELTFGSEEDVARLKTDVEAKEIGGWRGPNHVTIWGEQDSKVIPHVATLASRFAGRWTRVEELTIEWASWPSSLRAANAAVFRDLSRFASITRLVLPKRKFTPTVWPFYMELLEFMSAVSNPCGKSPRAYSWGSVDRLHLHESVWWKFSSSSIARLLRALPSLMALVFENAGNLFEEMRITGISALHTLRPMHIRVGCWGARSRHGAHIVRSLIKMDYPLRITALYIPIYPLSRRTDMVATAINELIRHAGPSLEHLDLAMLVRGHARPGKIWEFKIAANQHRGSDLSENTNRDLESIRIKHLGALCLSACEILSHVTSTCISSVDIRFQSQWSDRGELSDVFTQLDVVLSLPVFDNLVRVLIHVEFGKHHRRLHEEEMQQWAYLMKPCLASLDKRGVLKIDTSGGISTPVDLAILWALKVLAWRIDVSKHDENVNVGIVEVSASEGSVPSGTIAAHTE</sequence>
<feature type="non-terminal residue" evidence="1">
    <location>
        <position position="1"/>
    </location>
</feature>
<dbReference type="Proteomes" id="UP000194127">
    <property type="component" value="Unassembled WGS sequence"/>
</dbReference>
<keyword evidence="2" id="KW-1185">Reference proteome</keyword>
<protein>
    <recommendedName>
        <fullName evidence="3">F-box domain-containing protein</fullName>
    </recommendedName>
</protein>
<dbReference type="OrthoDB" id="10272042at2759"/>
<dbReference type="CDD" id="cd09917">
    <property type="entry name" value="F-box_SF"/>
    <property type="match status" value="1"/>
</dbReference>
<accession>A0A1X6N1T1</accession>
<evidence type="ECO:0000313" key="1">
    <source>
        <dbReference type="EMBL" id="OSX62413.1"/>
    </source>
</evidence>
<name>A0A1X6N1T1_9APHY</name>
<dbReference type="RefSeq" id="XP_024339207.1">
    <property type="nucleotide sequence ID" value="XM_024485468.1"/>
</dbReference>
<gene>
    <name evidence="1" type="ORF">POSPLADRAFT_1142772</name>
</gene>
<dbReference type="GeneID" id="36330417"/>
<organism evidence="1 2">
    <name type="scientific">Postia placenta MAD-698-R-SB12</name>
    <dbReference type="NCBI Taxonomy" id="670580"/>
    <lineage>
        <taxon>Eukaryota</taxon>
        <taxon>Fungi</taxon>
        <taxon>Dikarya</taxon>
        <taxon>Basidiomycota</taxon>
        <taxon>Agaricomycotina</taxon>
        <taxon>Agaricomycetes</taxon>
        <taxon>Polyporales</taxon>
        <taxon>Adustoporiaceae</taxon>
        <taxon>Rhodonia</taxon>
    </lineage>
</organism>
<dbReference type="EMBL" id="KZ110597">
    <property type="protein sequence ID" value="OSX62413.1"/>
    <property type="molecule type" value="Genomic_DNA"/>
</dbReference>